<name>A0A8H4UP42_9HYPO</name>
<dbReference type="Gene3D" id="2.30.30.40">
    <property type="entry name" value="SH3 Domains"/>
    <property type="match status" value="1"/>
</dbReference>
<evidence type="ECO:0000313" key="5">
    <source>
        <dbReference type="Proteomes" id="UP000635477"/>
    </source>
</evidence>
<feature type="non-terminal residue" evidence="4">
    <location>
        <position position="1"/>
    </location>
</feature>
<feature type="compositionally biased region" description="Polar residues" evidence="2">
    <location>
        <begin position="11"/>
        <end position="21"/>
    </location>
</feature>
<dbReference type="Pfam" id="PF14604">
    <property type="entry name" value="SH3_9"/>
    <property type="match status" value="1"/>
</dbReference>
<accession>A0A8H4UP42</accession>
<evidence type="ECO:0000313" key="4">
    <source>
        <dbReference type="EMBL" id="KAF4980768.1"/>
    </source>
</evidence>
<reference evidence="4" key="1">
    <citation type="journal article" date="2020" name="BMC Genomics">
        <title>Correction to: Identification and distribution of gene clusters required for synthesis of sphingolipid metabolism inhibitors in diverse species of the filamentous fungus Fusarium.</title>
        <authorList>
            <person name="Kim H.S."/>
            <person name="Lohmar J.M."/>
            <person name="Busman M."/>
            <person name="Brown D.W."/>
            <person name="Naumann T.A."/>
            <person name="Divon H.H."/>
            <person name="Lysoe E."/>
            <person name="Uhlig S."/>
            <person name="Proctor R.H."/>
        </authorList>
    </citation>
    <scope>NUCLEOTIDE SEQUENCE</scope>
    <source>
        <strain evidence="4">NRRL 22465</strain>
    </source>
</reference>
<evidence type="ECO:0000256" key="2">
    <source>
        <dbReference type="SAM" id="MobiDB-lite"/>
    </source>
</evidence>
<keyword evidence="1" id="KW-0728">SH3 domain</keyword>
<keyword evidence="5" id="KW-1185">Reference proteome</keyword>
<evidence type="ECO:0000259" key="3">
    <source>
        <dbReference type="Pfam" id="PF14604"/>
    </source>
</evidence>
<feature type="region of interest" description="Disordered" evidence="2">
    <location>
        <begin position="538"/>
        <end position="579"/>
    </location>
</feature>
<feature type="compositionally biased region" description="Polar residues" evidence="2">
    <location>
        <begin position="125"/>
        <end position="136"/>
    </location>
</feature>
<dbReference type="InterPro" id="IPR036028">
    <property type="entry name" value="SH3-like_dom_sf"/>
</dbReference>
<comment type="caution">
    <text evidence="4">The sequence shown here is derived from an EMBL/GenBank/DDBJ whole genome shotgun (WGS) entry which is preliminary data.</text>
</comment>
<feature type="domain" description="SH3" evidence="3">
    <location>
        <begin position="456"/>
        <end position="509"/>
    </location>
</feature>
<sequence>PPRPRPLKAASNLSSQQSNDPRLSPTGLETATHERHPYNIFPTPRARYSTTNSILSTSIPEDVASDRLSGSHFSQLASRPPPPRTHSLPMSRPESLETNQSSVFEHGRTDGSNTPLTSEHPGSAVSATDSSPTLGNSDLRPLSLKAPPVNGYQGAIGSTQVLVRPETDNYPIPVDSEVSVPHHLPNNPFAVDTTLGPQSSFYIYKGFCDGAKEILNGGAGVKKTMKAGFTSAAVIAKCVKCHFELDFNEIDLDVNKADRGNFIKNGIGYRLRFLQKSHLPTRRSDDVMYGCVFCIHQGRTLHSSDATVFVNQKSLFAHLARHSRPLPAIPGFTVIQQGEIPDQYRNDYDLFFKSPAEAHPVAEKTDEIATMPTGTSKEAARRMYGQRLLYDRTPALEMVQGARIVGISWPPKYVGEWCFGWHDGVFASLPTEILRLDPPPSSEIKLDAISPVQATARWKFNPKDKAKGDWLKFDKDEVITNIRWSYQDFWCWSGTNAKGKWGIFPQAFIDVGTLREFGGSGSDRATILGSEKNKPMSVLARLSTRKSSRPARPASVAGSTGSNDTPPPPTAIPSMYGRE</sequence>
<gene>
    <name evidence="4" type="ORF">FZEAL_3282</name>
</gene>
<dbReference type="EMBL" id="JABEYC010000208">
    <property type="protein sequence ID" value="KAF4980768.1"/>
    <property type="molecule type" value="Genomic_DNA"/>
</dbReference>
<evidence type="ECO:0000256" key="1">
    <source>
        <dbReference type="ARBA" id="ARBA00022443"/>
    </source>
</evidence>
<dbReference type="InterPro" id="IPR001452">
    <property type="entry name" value="SH3_domain"/>
</dbReference>
<proteinExistence type="predicted"/>
<organism evidence="4 5">
    <name type="scientific">Fusarium zealandicum</name>
    <dbReference type="NCBI Taxonomy" id="1053134"/>
    <lineage>
        <taxon>Eukaryota</taxon>
        <taxon>Fungi</taxon>
        <taxon>Dikarya</taxon>
        <taxon>Ascomycota</taxon>
        <taxon>Pezizomycotina</taxon>
        <taxon>Sordariomycetes</taxon>
        <taxon>Hypocreomycetidae</taxon>
        <taxon>Hypocreales</taxon>
        <taxon>Nectriaceae</taxon>
        <taxon>Fusarium</taxon>
        <taxon>Fusarium staphyleae species complex</taxon>
    </lineage>
</organism>
<feature type="region of interest" description="Disordered" evidence="2">
    <location>
        <begin position="65"/>
        <end position="150"/>
    </location>
</feature>
<feature type="region of interest" description="Disordered" evidence="2">
    <location>
        <begin position="1"/>
        <end position="47"/>
    </location>
</feature>
<dbReference type="AlphaFoldDB" id="A0A8H4UP42"/>
<protein>
    <recommendedName>
        <fullName evidence="3">SH3 domain-containing protein</fullName>
    </recommendedName>
</protein>
<dbReference type="OrthoDB" id="5243589at2759"/>
<dbReference type="Proteomes" id="UP000635477">
    <property type="component" value="Unassembled WGS sequence"/>
</dbReference>
<reference evidence="4" key="2">
    <citation type="submission" date="2020-05" db="EMBL/GenBank/DDBJ databases">
        <authorList>
            <person name="Kim H.-S."/>
            <person name="Proctor R.H."/>
            <person name="Brown D.W."/>
        </authorList>
    </citation>
    <scope>NUCLEOTIDE SEQUENCE</scope>
    <source>
        <strain evidence="4">NRRL 22465</strain>
    </source>
</reference>
<dbReference type="SUPFAM" id="SSF50044">
    <property type="entry name" value="SH3-domain"/>
    <property type="match status" value="1"/>
</dbReference>